<dbReference type="GO" id="GO:0055085">
    <property type="term" value="P:transmembrane transport"/>
    <property type="evidence" value="ECO:0007669"/>
    <property type="project" value="InterPro"/>
</dbReference>
<evidence type="ECO:0000256" key="7">
    <source>
        <dbReference type="SAM" id="MobiDB-lite"/>
    </source>
</evidence>
<dbReference type="CDD" id="cd06261">
    <property type="entry name" value="TM_PBP2"/>
    <property type="match status" value="1"/>
</dbReference>
<dbReference type="GO" id="GO:0005886">
    <property type="term" value="C:plasma membrane"/>
    <property type="evidence" value="ECO:0007669"/>
    <property type="project" value="UniProtKB-SubCell"/>
</dbReference>
<evidence type="ECO:0000256" key="2">
    <source>
        <dbReference type="ARBA" id="ARBA00022448"/>
    </source>
</evidence>
<name>A0A4U6QMB7_9ACTN</name>
<keyword evidence="5 6" id="KW-0472">Membrane</keyword>
<dbReference type="GO" id="GO:0031460">
    <property type="term" value="P:glycine betaine transport"/>
    <property type="evidence" value="ECO:0007669"/>
    <property type="project" value="TreeGrafter"/>
</dbReference>
<feature type="transmembrane region" description="Helical" evidence="6">
    <location>
        <begin position="153"/>
        <end position="175"/>
    </location>
</feature>
<dbReference type="SUPFAM" id="SSF161098">
    <property type="entry name" value="MetI-like"/>
    <property type="match status" value="1"/>
</dbReference>
<organism evidence="9 10">
    <name type="scientific">Nakamurella flava</name>
    <dbReference type="NCBI Taxonomy" id="2576308"/>
    <lineage>
        <taxon>Bacteria</taxon>
        <taxon>Bacillati</taxon>
        <taxon>Actinomycetota</taxon>
        <taxon>Actinomycetes</taxon>
        <taxon>Nakamurellales</taxon>
        <taxon>Nakamurellaceae</taxon>
        <taxon>Nakamurella</taxon>
    </lineage>
</organism>
<keyword evidence="2 6" id="KW-0813">Transport</keyword>
<protein>
    <submittedName>
        <fullName evidence="9">ABC transporter permease subunit</fullName>
    </submittedName>
</protein>
<dbReference type="PROSITE" id="PS50928">
    <property type="entry name" value="ABC_TM1"/>
    <property type="match status" value="1"/>
</dbReference>
<evidence type="ECO:0000256" key="3">
    <source>
        <dbReference type="ARBA" id="ARBA00022692"/>
    </source>
</evidence>
<proteinExistence type="inferred from homology"/>
<dbReference type="AlphaFoldDB" id="A0A4U6QMB7"/>
<reference evidence="9 10" key="1">
    <citation type="submission" date="2019-05" db="EMBL/GenBank/DDBJ databases">
        <title>Nakamurella sp. N5BH11, whole genome shotgun sequence.</title>
        <authorList>
            <person name="Tuo L."/>
        </authorList>
    </citation>
    <scope>NUCLEOTIDE SEQUENCE [LARGE SCALE GENOMIC DNA]</scope>
    <source>
        <strain evidence="9 10">N5BH11</strain>
    </source>
</reference>
<dbReference type="OrthoDB" id="3233284at2"/>
<comment type="caution">
    <text evidence="9">The sequence shown here is derived from an EMBL/GenBank/DDBJ whole genome shotgun (WGS) entry which is preliminary data.</text>
</comment>
<comment type="similarity">
    <text evidence="6">Belongs to the binding-protein-dependent transport system permease family.</text>
</comment>
<accession>A0A4U6QMB7</accession>
<dbReference type="Pfam" id="PF00528">
    <property type="entry name" value="BPD_transp_1"/>
    <property type="match status" value="1"/>
</dbReference>
<comment type="subcellular location">
    <subcellularLocation>
        <location evidence="6">Cell membrane</location>
        <topology evidence="6">Multi-pass membrane protein</topology>
    </subcellularLocation>
    <subcellularLocation>
        <location evidence="1">Membrane</location>
        <topology evidence="1">Multi-pass membrane protein</topology>
    </subcellularLocation>
</comment>
<dbReference type="Proteomes" id="UP000306985">
    <property type="component" value="Unassembled WGS sequence"/>
</dbReference>
<evidence type="ECO:0000313" key="10">
    <source>
        <dbReference type="Proteomes" id="UP000306985"/>
    </source>
</evidence>
<evidence type="ECO:0000259" key="8">
    <source>
        <dbReference type="PROSITE" id="PS50928"/>
    </source>
</evidence>
<dbReference type="InterPro" id="IPR035906">
    <property type="entry name" value="MetI-like_sf"/>
</dbReference>
<feature type="transmembrane region" description="Helical" evidence="6">
    <location>
        <begin position="126"/>
        <end position="146"/>
    </location>
</feature>
<feature type="transmembrane region" description="Helical" evidence="6">
    <location>
        <begin position="83"/>
        <end position="102"/>
    </location>
</feature>
<feature type="transmembrane region" description="Helical" evidence="6">
    <location>
        <begin position="21"/>
        <end position="41"/>
    </location>
</feature>
<evidence type="ECO:0000313" key="9">
    <source>
        <dbReference type="EMBL" id="TKV61489.1"/>
    </source>
</evidence>
<feature type="region of interest" description="Disordered" evidence="7">
    <location>
        <begin position="219"/>
        <end position="239"/>
    </location>
</feature>
<sequence length="239" mass="25604">MRWDWLDRNSDQIISWFLSHVWLAAVPTVLGLLLALPLGAVAHKYRWSYSVLITVAGLLYTVPSLALFVMLPGLLGTRILDPINVVVALTLYTLALLVRVVADGLDSVDPLVVQSAKAMGYKTLPMLIRVQLPLAIPVIGAGLRVAAVSNVSLVSVAALLGVPQLGQLFTVGFQLDFFTPIITGLVLCLVIAAIFDMLILLAIRLSTPWIRATRSSKPVSEPTAADADQKSADAKAVTA</sequence>
<keyword evidence="10" id="KW-1185">Reference proteome</keyword>
<evidence type="ECO:0000256" key="4">
    <source>
        <dbReference type="ARBA" id="ARBA00022989"/>
    </source>
</evidence>
<feature type="domain" description="ABC transmembrane type-1" evidence="8">
    <location>
        <begin position="17"/>
        <end position="199"/>
    </location>
</feature>
<dbReference type="Gene3D" id="1.10.3720.10">
    <property type="entry name" value="MetI-like"/>
    <property type="match status" value="1"/>
</dbReference>
<evidence type="ECO:0000256" key="6">
    <source>
        <dbReference type="RuleBase" id="RU363032"/>
    </source>
</evidence>
<dbReference type="EMBL" id="SZZH01000001">
    <property type="protein sequence ID" value="TKV61489.1"/>
    <property type="molecule type" value="Genomic_DNA"/>
</dbReference>
<dbReference type="InterPro" id="IPR000515">
    <property type="entry name" value="MetI-like"/>
</dbReference>
<keyword evidence="3 6" id="KW-0812">Transmembrane</keyword>
<dbReference type="PANTHER" id="PTHR30177:SF4">
    <property type="entry name" value="OSMOPROTECTANT IMPORT PERMEASE PROTEIN OSMW"/>
    <property type="match status" value="1"/>
</dbReference>
<gene>
    <name evidence="9" type="ORF">FDO65_07915</name>
</gene>
<keyword evidence="4 6" id="KW-1133">Transmembrane helix</keyword>
<feature type="transmembrane region" description="Helical" evidence="6">
    <location>
        <begin position="47"/>
        <end position="71"/>
    </location>
</feature>
<evidence type="ECO:0000256" key="5">
    <source>
        <dbReference type="ARBA" id="ARBA00023136"/>
    </source>
</evidence>
<evidence type="ECO:0000256" key="1">
    <source>
        <dbReference type="ARBA" id="ARBA00004141"/>
    </source>
</evidence>
<feature type="transmembrane region" description="Helical" evidence="6">
    <location>
        <begin position="181"/>
        <end position="203"/>
    </location>
</feature>
<dbReference type="RefSeq" id="WP_137448794.1">
    <property type="nucleotide sequence ID" value="NZ_SZZH01000001.1"/>
</dbReference>
<dbReference type="InterPro" id="IPR051204">
    <property type="entry name" value="ABC_transp_perm/SBD"/>
</dbReference>
<dbReference type="PANTHER" id="PTHR30177">
    <property type="entry name" value="GLYCINE BETAINE/L-PROLINE TRANSPORT SYSTEM PERMEASE PROTEIN PROW"/>
    <property type="match status" value="1"/>
</dbReference>